<gene>
    <name evidence="6" type="ORF">OM076_33410</name>
</gene>
<keyword evidence="2 4" id="KW-0238">DNA-binding</keyword>
<evidence type="ECO:0000256" key="2">
    <source>
        <dbReference type="ARBA" id="ARBA00023125"/>
    </source>
</evidence>
<dbReference type="PANTHER" id="PTHR30055">
    <property type="entry name" value="HTH-TYPE TRANSCRIPTIONAL REGULATOR RUTR"/>
    <property type="match status" value="1"/>
</dbReference>
<name>A0A9X3MYQ4_9ACTN</name>
<dbReference type="SUPFAM" id="SSF46689">
    <property type="entry name" value="Homeodomain-like"/>
    <property type="match status" value="1"/>
</dbReference>
<protein>
    <submittedName>
        <fullName evidence="6">TetR/AcrR family transcriptional regulator</fullName>
    </submittedName>
</protein>
<keyword evidence="3" id="KW-0804">Transcription</keyword>
<dbReference type="Proteomes" id="UP001149140">
    <property type="component" value="Unassembled WGS sequence"/>
</dbReference>
<keyword evidence="1" id="KW-0805">Transcription regulation</keyword>
<sequence length="188" mass="20928">MGRWEPNAYGRLQLAALELFDERGFERTTVEDIATRAGLTKRTFFRHFSDKREVLFGTGDEFKAVFVDSLTAVPPGVAPIDAVAVSLEAAGAMLQERRPFARRRQQVIAANAELQERELIKLASIATALTETLRERGVEEPAASLTAEAGIAVFRIAFERWVAAPDDEQRELPEFIREALQALRVVTA</sequence>
<dbReference type="Pfam" id="PF00440">
    <property type="entry name" value="TetR_N"/>
    <property type="match status" value="1"/>
</dbReference>
<dbReference type="GO" id="GO:0003700">
    <property type="term" value="F:DNA-binding transcription factor activity"/>
    <property type="evidence" value="ECO:0007669"/>
    <property type="project" value="TreeGrafter"/>
</dbReference>
<dbReference type="AlphaFoldDB" id="A0A9X3MYQ4"/>
<comment type="caution">
    <text evidence="6">The sequence shown here is derived from an EMBL/GenBank/DDBJ whole genome shotgun (WGS) entry which is preliminary data.</text>
</comment>
<accession>A0A9X3MYQ4</accession>
<dbReference type="GO" id="GO:0000976">
    <property type="term" value="F:transcription cis-regulatory region binding"/>
    <property type="evidence" value="ECO:0007669"/>
    <property type="project" value="TreeGrafter"/>
</dbReference>
<proteinExistence type="predicted"/>
<dbReference type="PANTHER" id="PTHR30055:SF238">
    <property type="entry name" value="MYCOFACTOCIN BIOSYNTHESIS TRANSCRIPTIONAL REGULATOR MFTR-RELATED"/>
    <property type="match status" value="1"/>
</dbReference>
<keyword evidence="7" id="KW-1185">Reference proteome</keyword>
<evidence type="ECO:0000256" key="1">
    <source>
        <dbReference type="ARBA" id="ARBA00023015"/>
    </source>
</evidence>
<evidence type="ECO:0000313" key="6">
    <source>
        <dbReference type="EMBL" id="MDA0165214.1"/>
    </source>
</evidence>
<dbReference type="Gene3D" id="1.10.357.10">
    <property type="entry name" value="Tetracycline Repressor, domain 2"/>
    <property type="match status" value="1"/>
</dbReference>
<dbReference type="PROSITE" id="PS01081">
    <property type="entry name" value="HTH_TETR_1"/>
    <property type="match status" value="1"/>
</dbReference>
<dbReference type="EMBL" id="JAPDOD010000043">
    <property type="protein sequence ID" value="MDA0165214.1"/>
    <property type="molecule type" value="Genomic_DNA"/>
</dbReference>
<evidence type="ECO:0000313" key="7">
    <source>
        <dbReference type="Proteomes" id="UP001149140"/>
    </source>
</evidence>
<dbReference type="PRINTS" id="PR00455">
    <property type="entry name" value="HTHTETR"/>
</dbReference>
<organism evidence="6 7">
    <name type="scientific">Solirubrobacter ginsenosidimutans</name>
    <dbReference type="NCBI Taxonomy" id="490573"/>
    <lineage>
        <taxon>Bacteria</taxon>
        <taxon>Bacillati</taxon>
        <taxon>Actinomycetota</taxon>
        <taxon>Thermoleophilia</taxon>
        <taxon>Solirubrobacterales</taxon>
        <taxon>Solirubrobacteraceae</taxon>
        <taxon>Solirubrobacter</taxon>
    </lineage>
</organism>
<dbReference type="InterPro" id="IPR009057">
    <property type="entry name" value="Homeodomain-like_sf"/>
</dbReference>
<evidence type="ECO:0000256" key="3">
    <source>
        <dbReference type="ARBA" id="ARBA00023163"/>
    </source>
</evidence>
<feature type="domain" description="HTH tetR-type" evidence="5">
    <location>
        <begin position="6"/>
        <end position="66"/>
    </location>
</feature>
<evidence type="ECO:0000259" key="5">
    <source>
        <dbReference type="PROSITE" id="PS50977"/>
    </source>
</evidence>
<feature type="DNA-binding region" description="H-T-H motif" evidence="4">
    <location>
        <begin position="29"/>
        <end position="48"/>
    </location>
</feature>
<dbReference type="InterPro" id="IPR023772">
    <property type="entry name" value="DNA-bd_HTH_TetR-type_CS"/>
</dbReference>
<dbReference type="PROSITE" id="PS50977">
    <property type="entry name" value="HTH_TETR_2"/>
    <property type="match status" value="1"/>
</dbReference>
<dbReference type="InterPro" id="IPR050109">
    <property type="entry name" value="HTH-type_TetR-like_transc_reg"/>
</dbReference>
<dbReference type="InterPro" id="IPR041347">
    <property type="entry name" value="MftR_C"/>
</dbReference>
<evidence type="ECO:0000256" key="4">
    <source>
        <dbReference type="PROSITE-ProRule" id="PRU00335"/>
    </source>
</evidence>
<reference evidence="6" key="1">
    <citation type="submission" date="2022-10" db="EMBL/GenBank/DDBJ databases">
        <title>The WGS of Solirubrobacter ginsenosidimutans DSM 21036.</title>
        <authorList>
            <person name="Jiang Z."/>
        </authorList>
    </citation>
    <scope>NUCLEOTIDE SEQUENCE</scope>
    <source>
        <strain evidence="6">DSM 21036</strain>
    </source>
</reference>
<dbReference type="RefSeq" id="WP_270044471.1">
    <property type="nucleotide sequence ID" value="NZ_JAPDOD010000043.1"/>
</dbReference>
<dbReference type="InterPro" id="IPR001647">
    <property type="entry name" value="HTH_TetR"/>
</dbReference>
<dbReference type="Pfam" id="PF17754">
    <property type="entry name" value="TetR_C_14"/>
    <property type="match status" value="1"/>
</dbReference>